<proteinExistence type="predicted"/>
<protein>
    <submittedName>
        <fullName evidence="1">Uncharacterized protein</fullName>
    </submittedName>
</protein>
<organism evidence="1 2">
    <name type="scientific">Cecembia rubra</name>
    <dbReference type="NCBI Taxonomy" id="1485585"/>
    <lineage>
        <taxon>Bacteria</taxon>
        <taxon>Pseudomonadati</taxon>
        <taxon>Bacteroidota</taxon>
        <taxon>Cytophagia</taxon>
        <taxon>Cytophagales</taxon>
        <taxon>Cyclobacteriaceae</taxon>
        <taxon>Cecembia</taxon>
    </lineage>
</organism>
<dbReference type="Proteomes" id="UP000240708">
    <property type="component" value="Unassembled WGS sequence"/>
</dbReference>
<dbReference type="OrthoDB" id="840164at2"/>
<dbReference type="RefSeq" id="WP_106567209.1">
    <property type="nucleotide sequence ID" value="NZ_PYGF01000005.1"/>
</dbReference>
<name>A0A2P8E4E7_9BACT</name>
<accession>A0A2P8E4E7</accession>
<dbReference type="AlphaFoldDB" id="A0A2P8E4E7"/>
<keyword evidence="2" id="KW-1185">Reference proteome</keyword>
<gene>
    <name evidence="1" type="ORF">CLV48_10538</name>
</gene>
<reference evidence="1 2" key="1">
    <citation type="submission" date="2018-03" db="EMBL/GenBank/DDBJ databases">
        <title>Genomic Encyclopedia of Archaeal and Bacterial Type Strains, Phase II (KMG-II): from individual species to whole genera.</title>
        <authorList>
            <person name="Goeker M."/>
        </authorList>
    </citation>
    <scope>NUCLEOTIDE SEQUENCE [LARGE SCALE GENOMIC DNA]</scope>
    <source>
        <strain evidence="1 2">DSM 28057</strain>
    </source>
</reference>
<sequence>MTELIIYAIVFLLLIAHTLMAGKMYKAVHGNPNLSLKEKNDWKLKALIFPGYFWGKYKRTL</sequence>
<comment type="caution">
    <text evidence="1">The sequence shown here is derived from an EMBL/GenBank/DDBJ whole genome shotgun (WGS) entry which is preliminary data.</text>
</comment>
<dbReference type="EMBL" id="PYGF01000005">
    <property type="protein sequence ID" value="PSL04297.1"/>
    <property type="molecule type" value="Genomic_DNA"/>
</dbReference>
<evidence type="ECO:0000313" key="1">
    <source>
        <dbReference type="EMBL" id="PSL04297.1"/>
    </source>
</evidence>
<evidence type="ECO:0000313" key="2">
    <source>
        <dbReference type="Proteomes" id="UP000240708"/>
    </source>
</evidence>